<accession>A0ABY6CNK8</accession>
<dbReference type="Proteomes" id="UP001065174">
    <property type="component" value="Chromosome"/>
</dbReference>
<keyword evidence="2" id="KW-1185">Reference proteome</keyword>
<dbReference type="EMBL" id="CP106679">
    <property type="protein sequence ID" value="UXP32091.1"/>
    <property type="molecule type" value="Genomic_DNA"/>
</dbReference>
<evidence type="ECO:0000313" key="2">
    <source>
        <dbReference type="Proteomes" id="UP001065174"/>
    </source>
</evidence>
<evidence type="ECO:0000313" key="1">
    <source>
        <dbReference type="EMBL" id="UXP32091.1"/>
    </source>
</evidence>
<sequence length="247" mass="27165">MINGIAITRLRNSEFSQLNSDVLALIQRNDPAALKVEEAYNLLKTENDELTVLLNPDKGSALTALLEAADDRRDHAVTGINLVVSGYINHFDQAIRGHALALQRNLGQYGSGNLARANYQSETAGISSMLTDWTTKPELAAAITALHLDDWKEELTLANKEFNDLYLSRTEEASSVSPVKVRDLRLSMGEHYYELRDLIVSYHTIHKGAAPYGATVSQLNVLIEKYNTLLASRKGKASTDPETPVAA</sequence>
<organism evidence="1 2">
    <name type="scientific">Reichenbachiella agarivorans</name>
    <dbReference type="NCBI Taxonomy" id="2979464"/>
    <lineage>
        <taxon>Bacteria</taxon>
        <taxon>Pseudomonadati</taxon>
        <taxon>Bacteroidota</taxon>
        <taxon>Cytophagia</taxon>
        <taxon>Cytophagales</taxon>
        <taxon>Reichenbachiellaceae</taxon>
        <taxon>Reichenbachiella</taxon>
    </lineage>
</organism>
<gene>
    <name evidence="1" type="ORF">N6H18_17245</name>
</gene>
<reference evidence="1" key="1">
    <citation type="submission" date="2022-09" db="EMBL/GenBank/DDBJ databases">
        <title>Comparative genomics and taxonomic characterization of three novel marine species of genus Reichenbachiella exhibiting antioxidant and polysaccharide degradation activities.</title>
        <authorList>
            <person name="Muhammad N."/>
            <person name="Lee Y.-J."/>
            <person name="Ko J."/>
            <person name="Kim S.-G."/>
        </authorList>
    </citation>
    <scope>NUCLEOTIDE SEQUENCE</scope>
    <source>
        <strain evidence="1">BKB1-1</strain>
    </source>
</reference>
<dbReference type="InterPro" id="IPR046228">
    <property type="entry name" value="DUF6261"/>
</dbReference>
<proteinExistence type="predicted"/>
<dbReference type="RefSeq" id="WP_262309528.1">
    <property type="nucleotide sequence ID" value="NZ_CP106679.1"/>
</dbReference>
<name>A0ABY6CNK8_9BACT</name>
<protein>
    <submittedName>
        <fullName evidence="1">DUF6261 family protein</fullName>
    </submittedName>
</protein>
<dbReference type="Pfam" id="PF19775">
    <property type="entry name" value="DUF6261"/>
    <property type="match status" value="1"/>
</dbReference>